<proteinExistence type="predicted"/>
<dbReference type="Pfam" id="PF11614">
    <property type="entry name" value="FixG_C"/>
    <property type="match status" value="1"/>
</dbReference>
<accession>A0A1Y1CGV0</accession>
<keyword evidence="5" id="KW-0408">Iron</keyword>
<dbReference type="InterPro" id="IPR014116">
    <property type="entry name" value="Cyt_c_oxidase_cbb3_FixG"/>
</dbReference>
<reference evidence="9 10" key="1">
    <citation type="journal article" date="2018" name="Mar. Genomics">
        <title>Complete genome sequence of Marinifilaceae bacterium strain SPP2, isolated from the Antarctic marine sediment.</title>
        <authorList>
            <person name="Watanabe M."/>
            <person name="Kojima H."/>
            <person name="Fukui M."/>
        </authorList>
    </citation>
    <scope>NUCLEOTIDE SEQUENCE [LARGE SCALE GENOMIC DNA]</scope>
    <source>
        <strain evidence="9 10">SPP2</strain>
    </source>
</reference>
<dbReference type="NCBIfam" id="TIGR02745">
    <property type="entry name" value="ccoG_rdxA_fixG"/>
    <property type="match status" value="1"/>
</dbReference>
<evidence type="ECO:0000256" key="4">
    <source>
        <dbReference type="ARBA" id="ARBA00022982"/>
    </source>
</evidence>
<reference evidence="10" key="2">
    <citation type="journal article" date="2020" name="Antonie Van Leeuwenhoek">
        <title>Labilibaculum antarcticum sp. nov., a novel facultative anaerobic, psychrotorelant bacterium isolated from marine sediment of Antarctica.</title>
        <authorList>
            <person name="Watanabe M."/>
            <person name="Kojima H."/>
            <person name="Fukui M."/>
        </authorList>
    </citation>
    <scope>NUCLEOTIDE SEQUENCE [LARGE SCALE GENOMIC DNA]</scope>
    <source>
        <strain evidence="10">SPP2</strain>
    </source>
</reference>
<keyword evidence="1" id="KW-0813">Transport</keyword>
<evidence type="ECO:0000256" key="7">
    <source>
        <dbReference type="SAM" id="Phobius"/>
    </source>
</evidence>
<dbReference type="Gene3D" id="2.60.40.10">
    <property type="entry name" value="Immunoglobulins"/>
    <property type="match status" value="1"/>
</dbReference>
<keyword evidence="4" id="KW-0249">Electron transport</keyword>
<evidence type="ECO:0000256" key="1">
    <source>
        <dbReference type="ARBA" id="ARBA00022448"/>
    </source>
</evidence>
<dbReference type="InterPro" id="IPR013783">
    <property type="entry name" value="Ig-like_fold"/>
</dbReference>
<dbReference type="Proteomes" id="UP000218267">
    <property type="component" value="Chromosome"/>
</dbReference>
<dbReference type="RefSeq" id="WP_096428503.1">
    <property type="nucleotide sequence ID" value="NZ_AP018042.1"/>
</dbReference>
<dbReference type="PROSITE" id="PS00198">
    <property type="entry name" value="4FE4S_FER_1"/>
    <property type="match status" value="1"/>
</dbReference>
<dbReference type="InterPro" id="IPR051684">
    <property type="entry name" value="Electron_Trans/Redox"/>
</dbReference>
<sequence>MAPKNPYTGYRDQLATLSESGNRRWVYAQKPKGKLYNYRNLVSYTLLFLLFAIPFVKLNGEPFLLLNILERKFILFGVQFWPQDFHLFLYSMITLFVFVVLFTVSYGRIWCGWTCPQTVFLEFIFRRIEYLIEGNPSQQRKLNSQSMNFEKFWKKSLKLILFYTICFLITNAFLSYIIGIDQLLEIMKAPISEHSVGFTVSVLFSVVMFFVFTKLREQVCSMICPYGRLQGVLLDSNSIVVAYDYKRGEERAPLEAGEDRKEDGKGDCIDCYQCVNVCPTGIDVRDGTQLECINCTACIDECNSVMEWVGKPKGLIRFDSEKNIAEGKKQKWPARKIAYTVVLCILLGIVAALFASRSDLEAIILRAPGLMYQDQDNGKISNMYNFKVVNKTSVDIPIHFKIMNHEGDILIIGKEMNAVASSIKEGVFFAILPPKEITSDNIPITIGVYSGERLIEEVKLTFVGPN</sequence>
<dbReference type="OrthoDB" id="9811700at2"/>
<dbReference type="GO" id="GO:0005886">
    <property type="term" value="C:plasma membrane"/>
    <property type="evidence" value="ECO:0007669"/>
    <property type="project" value="TreeGrafter"/>
</dbReference>
<evidence type="ECO:0000259" key="8">
    <source>
        <dbReference type="PROSITE" id="PS51379"/>
    </source>
</evidence>
<keyword evidence="7" id="KW-1133">Transmembrane helix</keyword>
<keyword evidence="10" id="KW-1185">Reference proteome</keyword>
<dbReference type="GO" id="GO:0046872">
    <property type="term" value="F:metal ion binding"/>
    <property type="evidence" value="ECO:0007669"/>
    <property type="project" value="UniProtKB-KW"/>
</dbReference>
<gene>
    <name evidence="9" type="ORF">ALGA_1222</name>
</gene>
<dbReference type="PANTHER" id="PTHR30176:SF3">
    <property type="entry name" value="FERREDOXIN-TYPE PROTEIN NAPH"/>
    <property type="match status" value="1"/>
</dbReference>
<organism evidence="9 10">
    <name type="scientific">Labilibaculum antarcticum</name>
    <dbReference type="NCBI Taxonomy" id="1717717"/>
    <lineage>
        <taxon>Bacteria</taxon>
        <taxon>Pseudomonadati</taxon>
        <taxon>Bacteroidota</taxon>
        <taxon>Bacteroidia</taxon>
        <taxon>Marinilabiliales</taxon>
        <taxon>Marinifilaceae</taxon>
        <taxon>Labilibaculum</taxon>
    </lineage>
</organism>
<dbReference type="PROSITE" id="PS51379">
    <property type="entry name" value="4FE4S_FER_2"/>
    <property type="match status" value="1"/>
</dbReference>
<keyword evidence="7" id="KW-0472">Membrane</keyword>
<dbReference type="InterPro" id="IPR009051">
    <property type="entry name" value="Helical_ferredxn"/>
</dbReference>
<dbReference type="GO" id="GO:0051539">
    <property type="term" value="F:4 iron, 4 sulfur cluster binding"/>
    <property type="evidence" value="ECO:0007669"/>
    <property type="project" value="UniProtKB-KW"/>
</dbReference>
<dbReference type="Pfam" id="PF13746">
    <property type="entry name" value="Fer4_18"/>
    <property type="match status" value="1"/>
</dbReference>
<feature type="transmembrane region" description="Helical" evidence="7">
    <location>
        <begin position="38"/>
        <end position="56"/>
    </location>
</feature>
<keyword evidence="6" id="KW-0411">Iron-sulfur</keyword>
<name>A0A1Y1CGV0_9BACT</name>
<keyword evidence="3" id="KW-0479">Metal-binding</keyword>
<feature type="transmembrane region" description="Helical" evidence="7">
    <location>
        <begin position="159"/>
        <end position="179"/>
    </location>
</feature>
<feature type="transmembrane region" description="Helical" evidence="7">
    <location>
        <begin position="191"/>
        <end position="212"/>
    </location>
</feature>
<keyword evidence="7" id="KW-0812">Transmembrane</keyword>
<dbReference type="KEGG" id="mbas:ALGA_1222"/>
<protein>
    <submittedName>
        <fullName evidence="9">Cytochrome c oxidase accessory protein CcoG</fullName>
    </submittedName>
</protein>
<feature type="transmembrane region" description="Helical" evidence="7">
    <location>
        <begin position="337"/>
        <end position="356"/>
    </location>
</feature>
<keyword evidence="2" id="KW-0004">4Fe-4S</keyword>
<feature type="transmembrane region" description="Helical" evidence="7">
    <location>
        <begin position="85"/>
        <end position="104"/>
    </location>
</feature>
<dbReference type="InterPro" id="IPR017896">
    <property type="entry name" value="4Fe4S_Fe-S-bd"/>
</dbReference>
<dbReference type="EMBL" id="AP018042">
    <property type="protein sequence ID" value="BAX79608.1"/>
    <property type="molecule type" value="Genomic_DNA"/>
</dbReference>
<evidence type="ECO:0000313" key="10">
    <source>
        <dbReference type="Proteomes" id="UP000218267"/>
    </source>
</evidence>
<dbReference type="InterPro" id="IPR032879">
    <property type="entry name" value="FixG_C"/>
</dbReference>
<feature type="domain" description="4Fe-4S ferredoxin-type" evidence="8">
    <location>
        <begin position="258"/>
        <end position="287"/>
    </location>
</feature>
<evidence type="ECO:0000256" key="6">
    <source>
        <dbReference type="ARBA" id="ARBA00023014"/>
    </source>
</evidence>
<evidence type="ECO:0000313" key="9">
    <source>
        <dbReference type="EMBL" id="BAX79608.1"/>
    </source>
</evidence>
<evidence type="ECO:0000256" key="3">
    <source>
        <dbReference type="ARBA" id="ARBA00022723"/>
    </source>
</evidence>
<dbReference type="AlphaFoldDB" id="A0A1Y1CGV0"/>
<evidence type="ECO:0000256" key="5">
    <source>
        <dbReference type="ARBA" id="ARBA00023004"/>
    </source>
</evidence>
<dbReference type="Gene3D" id="1.10.1060.10">
    <property type="entry name" value="Alpha-helical ferredoxin"/>
    <property type="match status" value="1"/>
</dbReference>
<dbReference type="PANTHER" id="PTHR30176">
    <property type="entry name" value="FERREDOXIN-TYPE PROTEIN NAPH"/>
    <property type="match status" value="1"/>
</dbReference>
<dbReference type="SUPFAM" id="SSF54862">
    <property type="entry name" value="4Fe-4S ferredoxins"/>
    <property type="match status" value="1"/>
</dbReference>
<dbReference type="InterPro" id="IPR017900">
    <property type="entry name" value="4Fe4S_Fe_S_CS"/>
</dbReference>
<evidence type="ECO:0000256" key="2">
    <source>
        <dbReference type="ARBA" id="ARBA00022485"/>
    </source>
</evidence>
<dbReference type="Pfam" id="PF12801">
    <property type="entry name" value="Fer4_5"/>
    <property type="match status" value="1"/>
</dbReference>